<keyword evidence="1" id="KW-0808">Transferase</keyword>
<reference evidence="5 6" key="1">
    <citation type="journal article" date="2021" name="Hortic Res">
        <title>Chromosome-scale assembly of the Dendrobium chrysotoxum genome enhances the understanding of orchid evolution.</title>
        <authorList>
            <person name="Zhang Y."/>
            <person name="Zhang G.Q."/>
            <person name="Zhang D."/>
            <person name="Liu X.D."/>
            <person name="Xu X.Y."/>
            <person name="Sun W.H."/>
            <person name="Yu X."/>
            <person name="Zhu X."/>
            <person name="Wang Z.W."/>
            <person name="Zhao X."/>
            <person name="Zhong W.Y."/>
            <person name="Chen H."/>
            <person name="Yin W.L."/>
            <person name="Huang T."/>
            <person name="Niu S.C."/>
            <person name="Liu Z.J."/>
        </authorList>
    </citation>
    <scope>NUCLEOTIDE SEQUENCE [LARGE SCALE GENOMIC DNA]</scope>
    <source>
        <strain evidence="5">Lindl</strain>
    </source>
</reference>
<feature type="compositionally biased region" description="Basic and acidic residues" evidence="2">
    <location>
        <begin position="97"/>
        <end position="109"/>
    </location>
</feature>
<feature type="domain" description="Thiolase N-terminal" evidence="3">
    <location>
        <begin position="34"/>
        <end position="127"/>
    </location>
</feature>
<proteinExistence type="inferred from homology"/>
<sequence>MIPVTRDYGTRAIPAGISPYIKESPNQDARDCLMPMGLTSENVAKEYNITRERQDAFAARSHQKAAAAQKQGLFDDEITPVTVRYREAPAEGQTEGKMTERRVTQDEGIRPTATAESMAKLKPALKKMELRQRAIVANIRRRLSSHASETRLVGVPPRIMGVGPAYAVPALLKRYGLSTKDIDIWEINEGVCLPLQPETLFTARSLCVSSLDVHGPSGA</sequence>
<dbReference type="AlphaFoldDB" id="A0AAV7FPN7"/>
<evidence type="ECO:0000259" key="3">
    <source>
        <dbReference type="Pfam" id="PF00108"/>
    </source>
</evidence>
<keyword evidence="1" id="KW-0012">Acyltransferase</keyword>
<evidence type="ECO:0000256" key="2">
    <source>
        <dbReference type="SAM" id="MobiDB-lite"/>
    </source>
</evidence>
<dbReference type="InterPro" id="IPR020616">
    <property type="entry name" value="Thiolase_N"/>
</dbReference>
<dbReference type="PANTHER" id="PTHR43853:SF5">
    <property type="entry name" value="ACETYL-COA C-ACETYLTRANSFERASE"/>
    <property type="match status" value="1"/>
</dbReference>
<evidence type="ECO:0000259" key="4">
    <source>
        <dbReference type="Pfam" id="PF02803"/>
    </source>
</evidence>
<dbReference type="GO" id="GO:0005777">
    <property type="term" value="C:peroxisome"/>
    <property type="evidence" value="ECO:0007669"/>
    <property type="project" value="TreeGrafter"/>
</dbReference>
<dbReference type="InterPro" id="IPR050215">
    <property type="entry name" value="Thiolase-like_sf_Thiolase"/>
</dbReference>
<dbReference type="GO" id="GO:0006635">
    <property type="term" value="P:fatty acid beta-oxidation"/>
    <property type="evidence" value="ECO:0007669"/>
    <property type="project" value="TreeGrafter"/>
</dbReference>
<dbReference type="Pfam" id="PF02803">
    <property type="entry name" value="Thiolase_C"/>
    <property type="match status" value="1"/>
</dbReference>
<feature type="region of interest" description="Disordered" evidence="2">
    <location>
        <begin position="89"/>
        <end position="113"/>
    </location>
</feature>
<accession>A0AAV7FPN7</accession>
<evidence type="ECO:0000313" key="5">
    <source>
        <dbReference type="EMBL" id="KAH0445391.1"/>
    </source>
</evidence>
<gene>
    <name evidence="5" type="ORF">IEQ34_025521</name>
</gene>
<dbReference type="SUPFAM" id="SSF53901">
    <property type="entry name" value="Thiolase-like"/>
    <property type="match status" value="2"/>
</dbReference>
<name>A0AAV7FPN7_DENCH</name>
<dbReference type="GO" id="GO:0003988">
    <property type="term" value="F:acetyl-CoA C-acyltransferase activity"/>
    <property type="evidence" value="ECO:0007669"/>
    <property type="project" value="TreeGrafter"/>
</dbReference>
<organism evidence="5 6">
    <name type="scientific">Dendrobium chrysotoxum</name>
    <name type="common">Orchid</name>
    <dbReference type="NCBI Taxonomy" id="161865"/>
    <lineage>
        <taxon>Eukaryota</taxon>
        <taxon>Viridiplantae</taxon>
        <taxon>Streptophyta</taxon>
        <taxon>Embryophyta</taxon>
        <taxon>Tracheophyta</taxon>
        <taxon>Spermatophyta</taxon>
        <taxon>Magnoliopsida</taxon>
        <taxon>Liliopsida</taxon>
        <taxon>Asparagales</taxon>
        <taxon>Orchidaceae</taxon>
        <taxon>Epidendroideae</taxon>
        <taxon>Malaxideae</taxon>
        <taxon>Dendrobiinae</taxon>
        <taxon>Dendrobium</taxon>
    </lineage>
</organism>
<dbReference type="PANTHER" id="PTHR43853">
    <property type="entry name" value="3-KETOACYL-COA THIOLASE, PEROXISOMAL"/>
    <property type="match status" value="1"/>
</dbReference>
<evidence type="ECO:0008006" key="7">
    <source>
        <dbReference type="Google" id="ProtNLM"/>
    </source>
</evidence>
<dbReference type="Proteomes" id="UP000775213">
    <property type="component" value="Unassembled WGS sequence"/>
</dbReference>
<dbReference type="Pfam" id="PF00108">
    <property type="entry name" value="Thiolase_N"/>
    <property type="match status" value="1"/>
</dbReference>
<feature type="domain" description="Thiolase C-terminal" evidence="4">
    <location>
        <begin position="149"/>
        <end position="190"/>
    </location>
</feature>
<keyword evidence="6" id="KW-1185">Reference proteome</keyword>
<comment type="caution">
    <text evidence="5">The sequence shown here is derived from an EMBL/GenBank/DDBJ whole genome shotgun (WGS) entry which is preliminary data.</text>
</comment>
<dbReference type="EMBL" id="JAGFBR010000388">
    <property type="protein sequence ID" value="KAH0445391.1"/>
    <property type="molecule type" value="Genomic_DNA"/>
</dbReference>
<evidence type="ECO:0000256" key="1">
    <source>
        <dbReference type="RuleBase" id="RU003557"/>
    </source>
</evidence>
<dbReference type="GO" id="GO:0010124">
    <property type="term" value="P:phenylacetate catabolic process"/>
    <property type="evidence" value="ECO:0007669"/>
    <property type="project" value="TreeGrafter"/>
</dbReference>
<dbReference type="Gene3D" id="3.40.47.10">
    <property type="match status" value="2"/>
</dbReference>
<dbReference type="InterPro" id="IPR020617">
    <property type="entry name" value="Thiolase_C"/>
</dbReference>
<protein>
    <recommendedName>
        <fullName evidence="7">Acetyl-CoA C-acyltransferase</fullName>
    </recommendedName>
</protein>
<evidence type="ECO:0000313" key="6">
    <source>
        <dbReference type="Proteomes" id="UP000775213"/>
    </source>
</evidence>
<dbReference type="InterPro" id="IPR016039">
    <property type="entry name" value="Thiolase-like"/>
</dbReference>
<comment type="similarity">
    <text evidence="1">Belongs to the thiolase-like superfamily. Thiolase family.</text>
</comment>